<dbReference type="Proteomes" id="UP000518752">
    <property type="component" value="Unassembled WGS sequence"/>
</dbReference>
<dbReference type="AlphaFoldDB" id="A0A8H5HJ35"/>
<gene>
    <name evidence="1" type="ORF">D9757_007345</name>
</gene>
<sequence>MPDASPFWNAYKTFVKDRLLPGVPVPQDQAIFAQSFGDPLTSATTALSSKKANYLVYGLANTTLATDGSKGAYDNDLKLSEYRRRKHPYRSQSQTRIRSSRKALVEAQKDFTEVEKDARKRWERLPEPKPTFEAWASRDPIYTQAKADVRLAQGARDQAYNRYHGKIDILRRYQEQVRKALDENTSYPSYNMADQLNRWIEGSAGLIDRTMFEVKIDSGTPTSTQTSADSGIYLKFTTKDVASFSLKAEEWNVPGVKTLYPKRVAGAPDVLNPKYALPVSVLVAYGPRLDVELRESSGNTTLSSTSTTQIADDKPYIAVLGILGQHFPAK</sequence>
<keyword evidence="2" id="KW-1185">Reference proteome</keyword>
<evidence type="ECO:0000313" key="1">
    <source>
        <dbReference type="EMBL" id="KAF5383910.1"/>
    </source>
</evidence>
<protein>
    <submittedName>
        <fullName evidence="1">Uncharacterized protein</fullName>
    </submittedName>
</protein>
<comment type="caution">
    <text evidence="1">The sequence shown here is derived from an EMBL/GenBank/DDBJ whole genome shotgun (WGS) entry which is preliminary data.</text>
</comment>
<organism evidence="1 2">
    <name type="scientific">Collybiopsis confluens</name>
    <dbReference type="NCBI Taxonomy" id="2823264"/>
    <lineage>
        <taxon>Eukaryota</taxon>
        <taxon>Fungi</taxon>
        <taxon>Dikarya</taxon>
        <taxon>Basidiomycota</taxon>
        <taxon>Agaricomycotina</taxon>
        <taxon>Agaricomycetes</taxon>
        <taxon>Agaricomycetidae</taxon>
        <taxon>Agaricales</taxon>
        <taxon>Marasmiineae</taxon>
        <taxon>Omphalotaceae</taxon>
        <taxon>Collybiopsis</taxon>
    </lineage>
</organism>
<proteinExistence type="predicted"/>
<dbReference type="OrthoDB" id="2847768at2759"/>
<name>A0A8H5HJ35_9AGAR</name>
<accession>A0A8H5HJ35</accession>
<dbReference type="EMBL" id="JAACJN010000046">
    <property type="protein sequence ID" value="KAF5383910.1"/>
    <property type="molecule type" value="Genomic_DNA"/>
</dbReference>
<evidence type="ECO:0000313" key="2">
    <source>
        <dbReference type="Proteomes" id="UP000518752"/>
    </source>
</evidence>
<reference evidence="1 2" key="1">
    <citation type="journal article" date="2020" name="ISME J.">
        <title>Uncovering the hidden diversity of litter-decomposition mechanisms in mushroom-forming fungi.</title>
        <authorList>
            <person name="Floudas D."/>
            <person name="Bentzer J."/>
            <person name="Ahren D."/>
            <person name="Johansson T."/>
            <person name="Persson P."/>
            <person name="Tunlid A."/>
        </authorList>
    </citation>
    <scope>NUCLEOTIDE SEQUENCE [LARGE SCALE GENOMIC DNA]</scope>
    <source>
        <strain evidence="1 2">CBS 406.79</strain>
    </source>
</reference>